<dbReference type="Gene3D" id="1.25.40.20">
    <property type="entry name" value="Ankyrin repeat-containing domain"/>
    <property type="match status" value="1"/>
</dbReference>
<keyword evidence="1" id="KW-0040">ANK repeat</keyword>
<dbReference type="AlphaFoldDB" id="A0A7S3UT58"/>
<dbReference type="InterPro" id="IPR052391">
    <property type="entry name" value="E3_Ligase-Neurotoxin"/>
</dbReference>
<feature type="repeat" description="ANK" evidence="1">
    <location>
        <begin position="29"/>
        <end position="58"/>
    </location>
</feature>
<organism evidence="2">
    <name type="scientific">Heterosigma akashiwo</name>
    <name type="common">Chromophytic alga</name>
    <name type="synonym">Heterosigma carterae</name>
    <dbReference type="NCBI Taxonomy" id="2829"/>
    <lineage>
        <taxon>Eukaryota</taxon>
        <taxon>Sar</taxon>
        <taxon>Stramenopiles</taxon>
        <taxon>Ochrophyta</taxon>
        <taxon>Raphidophyceae</taxon>
        <taxon>Chattonellales</taxon>
        <taxon>Chattonellaceae</taxon>
        <taxon>Heterosigma</taxon>
    </lineage>
</organism>
<dbReference type="InterPro" id="IPR002110">
    <property type="entry name" value="Ankyrin_rpt"/>
</dbReference>
<feature type="repeat" description="ANK" evidence="1">
    <location>
        <begin position="59"/>
        <end position="91"/>
    </location>
</feature>
<proteinExistence type="predicted"/>
<dbReference type="Pfam" id="PF12796">
    <property type="entry name" value="Ank_2"/>
    <property type="match status" value="1"/>
</dbReference>
<accession>A0A7S3UT58</accession>
<dbReference type="PROSITE" id="PS50297">
    <property type="entry name" value="ANK_REP_REGION"/>
    <property type="match status" value="1"/>
</dbReference>
<gene>
    <name evidence="2" type="ORF">HAKA00212_LOCUS1772</name>
</gene>
<reference evidence="2" key="1">
    <citation type="submission" date="2021-01" db="EMBL/GenBank/DDBJ databases">
        <authorList>
            <person name="Corre E."/>
            <person name="Pelletier E."/>
            <person name="Niang G."/>
            <person name="Scheremetjew M."/>
            <person name="Finn R."/>
            <person name="Kale V."/>
            <person name="Holt S."/>
            <person name="Cochrane G."/>
            <person name="Meng A."/>
            <person name="Brown T."/>
            <person name="Cohen L."/>
        </authorList>
    </citation>
    <scope>NUCLEOTIDE SEQUENCE</scope>
    <source>
        <strain evidence="2">CCMP3107</strain>
    </source>
</reference>
<sequence length="280" mass="30082">MSESHVAVVRELLEAGSHASATTGRCLLTPLHMACERDMVACVQILLSYGGAIQSADYHGETALHVAAECGHDDIVGLLLEAGANIFARRHDGLAALQLAFKFEHHAVVKKLLKAGAADITDLGGQSNCIPQDRIPENFCPMKFGSGCQTVSKRNAAPEALRKNMALLSRDTASSSEGDTTCTEDTERSSACCDGDLLNASSGPLILRLVATHHQQERHTSSLHPSTSSELAKKENIDVQAFMREGSTDQVGLKKASAEEKKTEAARTVYVQQLKKGFKR</sequence>
<dbReference type="PANTHER" id="PTHR24133:SF40">
    <property type="entry name" value="ANKYRIN REPEAT DOMAIN 44"/>
    <property type="match status" value="1"/>
</dbReference>
<dbReference type="SUPFAM" id="SSF48403">
    <property type="entry name" value="Ankyrin repeat"/>
    <property type="match status" value="1"/>
</dbReference>
<evidence type="ECO:0000256" key="1">
    <source>
        <dbReference type="PROSITE-ProRule" id="PRU00023"/>
    </source>
</evidence>
<dbReference type="PROSITE" id="PS50088">
    <property type="entry name" value="ANK_REPEAT"/>
    <property type="match status" value="2"/>
</dbReference>
<dbReference type="SMART" id="SM00248">
    <property type="entry name" value="ANK"/>
    <property type="match status" value="3"/>
</dbReference>
<evidence type="ECO:0000313" key="2">
    <source>
        <dbReference type="EMBL" id="CAE0623108.1"/>
    </source>
</evidence>
<dbReference type="PANTHER" id="PTHR24133">
    <property type="entry name" value="ANKYRIN DOMAIN-CONTAINING"/>
    <property type="match status" value="1"/>
</dbReference>
<name>A0A7S3UT58_HETAK</name>
<dbReference type="InterPro" id="IPR036770">
    <property type="entry name" value="Ankyrin_rpt-contain_sf"/>
</dbReference>
<protein>
    <submittedName>
        <fullName evidence="2">Uncharacterized protein</fullName>
    </submittedName>
</protein>
<dbReference type="EMBL" id="HBIU01004785">
    <property type="protein sequence ID" value="CAE0623108.1"/>
    <property type="molecule type" value="Transcribed_RNA"/>
</dbReference>